<evidence type="ECO:0008006" key="6">
    <source>
        <dbReference type="Google" id="ProtNLM"/>
    </source>
</evidence>
<evidence type="ECO:0000256" key="1">
    <source>
        <dbReference type="SAM" id="MobiDB-lite"/>
    </source>
</evidence>
<evidence type="ECO:0000313" key="2">
    <source>
        <dbReference type="EMBL" id="GEN08479.1"/>
    </source>
</evidence>
<sequence length="240" mass="24784">MNRLTRLSVCVAASLVACTERTATPASSPEDAGAPAAAVAPTQPVVPDSPPVAPGATGGAVDLTDAGTNDAGSGDAGALAQASGGTDCSAAKLKASTKAAPKPPLPPAVESMRTRIIAAARACDYAELGRLVDEKGKSVRFSFGPDEDAVAFWKQEEAKGEPTLARIVQVLELPYAQEGDLYYWPSVHITGFKTEKDVKMLAGVYPKAALESMRKELGSYLGLRVGIAKDGDWQLAVAGD</sequence>
<comment type="caution">
    <text evidence="2">The sequence shown here is derived from an EMBL/GenBank/DDBJ whole genome shotgun (WGS) entry which is preliminary data.</text>
</comment>
<name>A0A511T2T7_MYXFU</name>
<feature type="compositionally biased region" description="Low complexity" evidence="1">
    <location>
        <begin position="25"/>
        <end position="46"/>
    </location>
</feature>
<reference evidence="3 4" key="1">
    <citation type="submission" date="2016-10" db="EMBL/GenBank/DDBJ databases">
        <authorList>
            <person name="Varghese N."/>
            <person name="Submissions S."/>
        </authorList>
    </citation>
    <scope>NUCLEOTIDE SEQUENCE [LARGE SCALE GENOMIC DNA]</scope>
    <source>
        <strain evidence="3 4">DSM 16525</strain>
    </source>
</reference>
<dbReference type="Proteomes" id="UP000183760">
    <property type="component" value="Unassembled WGS sequence"/>
</dbReference>
<protein>
    <recommendedName>
        <fullName evidence="6">Lipoprotein</fullName>
    </recommendedName>
</protein>
<dbReference type="PROSITE" id="PS51257">
    <property type="entry name" value="PROKAR_LIPOPROTEIN"/>
    <property type="match status" value="1"/>
</dbReference>
<dbReference type="Proteomes" id="UP000321514">
    <property type="component" value="Unassembled WGS sequence"/>
</dbReference>
<evidence type="ECO:0000313" key="5">
    <source>
        <dbReference type="Proteomes" id="UP000321514"/>
    </source>
</evidence>
<evidence type="ECO:0000313" key="4">
    <source>
        <dbReference type="Proteomes" id="UP000183760"/>
    </source>
</evidence>
<dbReference type="STRING" id="1334629.MFUL124B02_30850"/>
<reference evidence="2 5" key="2">
    <citation type="submission" date="2019-07" db="EMBL/GenBank/DDBJ databases">
        <title>Whole genome shotgun sequence of Myxococcus fulvus NBRC 100333.</title>
        <authorList>
            <person name="Hosoyama A."/>
            <person name="Uohara A."/>
            <person name="Ohji S."/>
            <person name="Ichikawa N."/>
        </authorList>
    </citation>
    <scope>NUCLEOTIDE SEQUENCE [LARGE SCALE GENOMIC DNA]</scope>
    <source>
        <strain evidence="2 5">NBRC 100333</strain>
    </source>
</reference>
<accession>A0A511T2T7</accession>
<keyword evidence="4" id="KW-1185">Reference proteome</keyword>
<dbReference type="EMBL" id="FOIB01000006">
    <property type="protein sequence ID" value="SEU20074.1"/>
    <property type="molecule type" value="Genomic_DNA"/>
</dbReference>
<dbReference type="AlphaFoldDB" id="A0A511T2T7"/>
<organism evidence="2 5">
    <name type="scientific">Myxococcus fulvus</name>
    <dbReference type="NCBI Taxonomy" id="33"/>
    <lineage>
        <taxon>Bacteria</taxon>
        <taxon>Pseudomonadati</taxon>
        <taxon>Myxococcota</taxon>
        <taxon>Myxococcia</taxon>
        <taxon>Myxococcales</taxon>
        <taxon>Cystobacterineae</taxon>
        <taxon>Myxococcaceae</taxon>
        <taxon>Myxococcus</taxon>
    </lineage>
</organism>
<feature type="region of interest" description="Disordered" evidence="1">
    <location>
        <begin position="23"/>
        <end position="81"/>
    </location>
</feature>
<evidence type="ECO:0000313" key="3">
    <source>
        <dbReference type="EMBL" id="SEU20074.1"/>
    </source>
</evidence>
<proteinExistence type="predicted"/>
<dbReference type="EMBL" id="BJXR01000028">
    <property type="protein sequence ID" value="GEN08479.1"/>
    <property type="molecule type" value="Genomic_DNA"/>
</dbReference>
<dbReference type="RefSeq" id="WP_245772397.1">
    <property type="nucleotide sequence ID" value="NZ_BJXR01000028.1"/>
</dbReference>
<gene>
    <name evidence="2" type="ORF">MFU01_35160</name>
    <name evidence="3" type="ORF">SAMN05443572_10692</name>
</gene>